<proteinExistence type="predicted"/>
<dbReference type="Pfam" id="PF01019">
    <property type="entry name" value="G_glu_transpept"/>
    <property type="match status" value="1"/>
</dbReference>
<organism evidence="1 2">
    <name type="scientific">Thermohalobaculum xanthum</name>
    <dbReference type="NCBI Taxonomy" id="2753746"/>
    <lineage>
        <taxon>Bacteria</taxon>
        <taxon>Pseudomonadati</taxon>
        <taxon>Pseudomonadota</taxon>
        <taxon>Alphaproteobacteria</taxon>
        <taxon>Rhodobacterales</taxon>
        <taxon>Paracoccaceae</taxon>
        <taxon>Thermohalobaculum</taxon>
    </lineage>
</organism>
<dbReference type="AlphaFoldDB" id="A0A8J7MBC4"/>
<dbReference type="Gene3D" id="3.60.20.40">
    <property type="match status" value="1"/>
</dbReference>
<gene>
    <name evidence="1" type="ORF">H0I76_18795</name>
</gene>
<dbReference type="InterPro" id="IPR052896">
    <property type="entry name" value="GGT-like_enzyme"/>
</dbReference>
<dbReference type="EMBL" id="JAEHHL010000016">
    <property type="protein sequence ID" value="MBK0401250.1"/>
    <property type="molecule type" value="Genomic_DNA"/>
</dbReference>
<reference evidence="1" key="1">
    <citation type="submission" date="2020-12" db="EMBL/GenBank/DDBJ databases">
        <title>Bacterial taxonomy.</title>
        <authorList>
            <person name="Pan X."/>
        </authorList>
    </citation>
    <scope>NUCLEOTIDE SEQUENCE</scope>
    <source>
        <strain evidence="1">M0105</strain>
    </source>
</reference>
<evidence type="ECO:0000313" key="1">
    <source>
        <dbReference type="EMBL" id="MBK0401250.1"/>
    </source>
</evidence>
<dbReference type="InterPro" id="IPR029055">
    <property type="entry name" value="Ntn_hydrolases_N"/>
</dbReference>
<dbReference type="InterPro" id="IPR043138">
    <property type="entry name" value="GGT_lsub"/>
</dbReference>
<comment type="caution">
    <text evidence="1">The sequence shown here is derived from an EMBL/GenBank/DDBJ whole genome shotgun (WGS) entry which is preliminary data.</text>
</comment>
<dbReference type="Gene3D" id="1.10.246.130">
    <property type="match status" value="1"/>
</dbReference>
<dbReference type="Proteomes" id="UP000655420">
    <property type="component" value="Unassembled WGS sequence"/>
</dbReference>
<keyword evidence="2" id="KW-1185">Reference proteome</keyword>
<dbReference type="PANTHER" id="PTHR43881">
    <property type="entry name" value="GAMMA-GLUTAMYLTRANSPEPTIDASE (AFU_ORTHOLOGUE AFUA_4G13580)"/>
    <property type="match status" value="1"/>
</dbReference>
<dbReference type="SUPFAM" id="SSF56235">
    <property type="entry name" value="N-terminal nucleophile aminohydrolases (Ntn hydrolases)"/>
    <property type="match status" value="1"/>
</dbReference>
<dbReference type="PANTHER" id="PTHR43881:SF1">
    <property type="entry name" value="GAMMA-GLUTAMYLTRANSPEPTIDASE (AFU_ORTHOLOGUE AFUA_4G13580)"/>
    <property type="match status" value="1"/>
</dbReference>
<sequence length="527" mass="56476">MRDFQLPGRSPLYVSNAICATSHPVAAKVAIDTLEAGGNAVDAAIAGAVLLGLGEPAMTGIGGDMFALVKPAGSETVIGMNASGRAPKGVSAEALRARGWSAMDPEDANSVVVPGAVRGFERLAADHGKLGLDRLLAPTIRYAEEGLRVVPRAAFDWGRGEPRMRGAMRRHYLNGDKALKEGDLFRHPGQAEVLRRIAKDGAKAFYEGEVAEDMVSSLQALGAAHALEDFAACEAVYVDPISGGYRGAELVELPPNGHGATAILMAQILGQFDLTALDPLGADRAHLEIEAAKLAYAARDQAIADPDYMTMRIEDFIAPKLAKEMAGRIDRTRAMDWPTDPIGHPHKDTIYITVVDRDRMAVSLIYSVYHDFGSCLASEKFGINFNNRAAGFNLTPGHPNEIAGGKRPLHTIIPGMLKQDGRVVMPFGVMGGAYQPHGHVRLISNILDYGMDVQAAQDAPRLFRQDGVVGIERGYAREVWTALEAMGHRTGPREVAIGGSQAIWIDHERGLLIGGTDPRKDGMAHGY</sequence>
<dbReference type="PRINTS" id="PR01210">
    <property type="entry name" value="GGTRANSPTASE"/>
</dbReference>
<protein>
    <submittedName>
        <fullName evidence="1">Gamma-glutamyltransferase family protein</fullName>
    </submittedName>
</protein>
<name>A0A8J7MBC4_9RHOB</name>
<evidence type="ECO:0000313" key="2">
    <source>
        <dbReference type="Proteomes" id="UP000655420"/>
    </source>
</evidence>
<accession>A0A8J7MBC4</accession>
<dbReference type="InterPro" id="IPR043137">
    <property type="entry name" value="GGT_ssub_C"/>
</dbReference>
<dbReference type="RefSeq" id="WP_200613600.1">
    <property type="nucleotide sequence ID" value="NZ_JAEHHL010000016.1"/>
</dbReference>